<reference evidence="1 2" key="1">
    <citation type="submission" date="2015-01" db="EMBL/GenBank/DDBJ databases">
        <title>Genome of allotetraploid Gossypium barbadense reveals genomic plasticity and fiber elongation in cotton evolution.</title>
        <authorList>
            <person name="Chen X."/>
            <person name="Liu X."/>
            <person name="Zhao B."/>
            <person name="Zheng H."/>
            <person name="Hu Y."/>
            <person name="Lu G."/>
            <person name="Yang C."/>
            <person name="Chen J."/>
            <person name="Shan C."/>
            <person name="Zhang L."/>
            <person name="Zhou Y."/>
            <person name="Wang L."/>
            <person name="Guo W."/>
            <person name="Bai Y."/>
            <person name="Ruan J."/>
            <person name="Shangguan X."/>
            <person name="Mao Y."/>
            <person name="Jiang J."/>
            <person name="Zhu Y."/>
            <person name="Lei J."/>
            <person name="Kang H."/>
            <person name="Chen S."/>
            <person name="He X."/>
            <person name="Wang R."/>
            <person name="Wang Y."/>
            <person name="Chen J."/>
            <person name="Wang L."/>
            <person name="Yu S."/>
            <person name="Wang B."/>
            <person name="Wei J."/>
            <person name="Song S."/>
            <person name="Lu X."/>
            <person name="Gao Z."/>
            <person name="Gu W."/>
            <person name="Deng X."/>
            <person name="Ma D."/>
            <person name="Wang S."/>
            <person name="Liang W."/>
            <person name="Fang L."/>
            <person name="Cai C."/>
            <person name="Zhu X."/>
            <person name="Zhou B."/>
            <person name="Zhang Y."/>
            <person name="Chen Z."/>
            <person name="Xu S."/>
            <person name="Zhu R."/>
            <person name="Wang S."/>
            <person name="Zhang T."/>
            <person name="Zhao G."/>
        </authorList>
    </citation>
    <scope>NUCLEOTIDE SEQUENCE [LARGE SCALE GENOMIC DNA]</scope>
    <source>
        <strain evidence="2">cv. Xinhai21</strain>
        <tissue evidence="1">Leaf</tissue>
    </source>
</reference>
<dbReference type="Proteomes" id="UP000239757">
    <property type="component" value="Unassembled WGS sequence"/>
</dbReference>
<organism evidence="1 2">
    <name type="scientific">Gossypium barbadense</name>
    <name type="common">Sea Island cotton</name>
    <name type="synonym">Hibiscus barbadensis</name>
    <dbReference type="NCBI Taxonomy" id="3634"/>
    <lineage>
        <taxon>Eukaryota</taxon>
        <taxon>Viridiplantae</taxon>
        <taxon>Streptophyta</taxon>
        <taxon>Embryophyta</taxon>
        <taxon>Tracheophyta</taxon>
        <taxon>Spermatophyta</taxon>
        <taxon>Magnoliopsida</taxon>
        <taxon>eudicotyledons</taxon>
        <taxon>Gunneridae</taxon>
        <taxon>Pentapetalae</taxon>
        <taxon>rosids</taxon>
        <taxon>malvids</taxon>
        <taxon>Malvales</taxon>
        <taxon>Malvaceae</taxon>
        <taxon>Malvoideae</taxon>
        <taxon>Gossypium</taxon>
    </lineage>
</organism>
<evidence type="ECO:0000313" key="2">
    <source>
        <dbReference type="Proteomes" id="UP000239757"/>
    </source>
</evidence>
<dbReference type="EMBL" id="KZ663735">
    <property type="protein sequence ID" value="PPS10373.1"/>
    <property type="molecule type" value="Genomic_DNA"/>
</dbReference>
<protein>
    <submittedName>
        <fullName evidence="1">Uncharacterized protein</fullName>
    </submittedName>
</protein>
<dbReference type="AlphaFoldDB" id="A0A2P5Y445"/>
<evidence type="ECO:0000313" key="1">
    <source>
        <dbReference type="EMBL" id="PPS10373.1"/>
    </source>
</evidence>
<accession>A0A2P5Y445</accession>
<sequence>MRGCAWLGATTCNKEVQDRELKHPRGCGSKVKYEQPLGAVNTLIKVLLLAVARRPNMCSASNPDPTFRRAHASVDVALWDSVVSGDRGGSPMTCEGTPPVSGEFFMKEALLRRKIDIQRGGGRSGGNGSGRSDENYLKYMENRTANALWKPKPTIVQPKFEFLL</sequence>
<proteinExistence type="predicted"/>
<name>A0A2P5Y445_GOSBA</name>
<gene>
    <name evidence="1" type="ORF">GOBAR_AA10267</name>
</gene>